<evidence type="ECO:0000313" key="1">
    <source>
        <dbReference type="EMBL" id="QDA57306.1"/>
    </source>
</evidence>
<name>A0A5B7ZS57_9GAMM</name>
<reference evidence="1 2" key="1">
    <citation type="submission" date="2019-06" db="EMBL/GenBank/DDBJ databases">
        <title>Thermomonas aquatica sp. nov., isolated from an industrial wastewater treatment plant.</title>
        <authorList>
            <person name="Jeon J.H."/>
            <person name="Park D.-S."/>
        </authorList>
    </citation>
    <scope>NUCLEOTIDE SEQUENCE [LARGE SCALE GENOMIC DNA]</scope>
    <source>
        <strain evidence="1 2">SY21</strain>
    </source>
</reference>
<proteinExistence type="predicted"/>
<dbReference type="AlphaFoldDB" id="A0A5B7ZS57"/>
<organism evidence="1 2">
    <name type="scientific">Thermomonas aquatica</name>
    <dbReference type="NCBI Taxonomy" id="2202149"/>
    <lineage>
        <taxon>Bacteria</taxon>
        <taxon>Pseudomonadati</taxon>
        <taxon>Pseudomonadota</taxon>
        <taxon>Gammaproteobacteria</taxon>
        <taxon>Lysobacterales</taxon>
        <taxon>Lysobacteraceae</taxon>
        <taxon>Thermomonas</taxon>
    </lineage>
</organism>
<evidence type="ECO:0000313" key="2">
    <source>
        <dbReference type="Proteomes" id="UP000308149"/>
    </source>
</evidence>
<dbReference type="KEGG" id="thes:FHQ07_08265"/>
<dbReference type="EMBL" id="CP040871">
    <property type="protein sequence ID" value="QDA57306.1"/>
    <property type="molecule type" value="Genomic_DNA"/>
</dbReference>
<gene>
    <name evidence="1" type="ORF">FHQ07_08265</name>
</gene>
<protein>
    <recommendedName>
        <fullName evidence="3">DUF1579 domain-containing protein</fullName>
    </recommendedName>
</protein>
<dbReference type="InterPro" id="IPR006311">
    <property type="entry name" value="TAT_signal"/>
</dbReference>
<keyword evidence="2" id="KW-1185">Reference proteome</keyword>
<dbReference type="PROSITE" id="PS51318">
    <property type="entry name" value="TAT"/>
    <property type="match status" value="1"/>
</dbReference>
<dbReference type="RefSeq" id="WP_139716357.1">
    <property type="nucleotide sequence ID" value="NZ_CP040871.1"/>
</dbReference>
<sequence length="188" mass="20610">MGIAPDDLQRRTLLKSAMAGLAVGFAGAEPASAADIQPPLRGKPGDFDFLSGEWRIHNRMLEKGEWIEFPGEATVVGILQGIASIEELRIPARGFSGMGLRLLDVEKQVWSDHWVNAKSGVVAVPGQSGGFVDGVGTFTSQDMDGETRVIYRGVWDRITGTSCRWFQGYSRDGGTTWADTWFMDWTRA</sequence>
<accession>A0A5B7ZS57</accession>
<dbReference type="Proteomes" id="UP000308149">
    <property type="component" value="Chromosome"/>
</dbReference>
<dbReference type="OrthoDB" id="9814791at2"/>
<evidence type="ECO:0008006" key="3">
    <source>
        <dbReference type="Google" id="ProtNLM"/>
    </source>
</evidence>